<evidence type="ECO:0000256" key="1">
    <source>
        <dbReference type="SAM" id="Phobius"/>
    </source>
</evidence>
<dbReference type="InterPro" id="IPR000182">
    <property type="entry name" value="GNAT_dom"/>
</dbReference>
<keyword evidence="1" id="KW-0812">Transmembrane</keyword>
<sequence>MTSNFSLPPGFIIRPIKSSDKWKILQMFLNWNFTTFPINIVWSLLILLLILSLIIIIPLFIALLLFLVFEYYCIYIDWSNVWIVENRYTTIGFAEITNYETHSILKYLFIKKEYRRQKIGSSLVVFLIQTAKKPIYLNCYKKLVPFYKNLGFSIIDPQEISPTIRMQLTISQVMGIVTMVLL</sequence>
<gene>
    <name evidence="3" type="ORF">PCC6912_57110</name>
</gene>
<keyword evidence="1" id="KW-0472">Membrane</keyword>
<feature type="transmembrane region" description="Helical" evidence="1">
    <location>
        <begin position="40"/>
        <end position="69"/>
    </location>
</feature>
<proteinExistence type="predicted"/>
<dbReference type="Proteomes" id="UP000268857">
    <property type="component" value="Unassembled WGS sequence"/>
</dbReference>
<feature type="domain" description="N-acetyltransferase" evidence="2">
    <location>
        <begin position="44"/>
        <end position="171"/>
    </location>
</feature>
<dbReference type="EMBL" id="RSCJ01000036">
    <property type="protein sequence ID" value="RUR73353.1"/>
    <property type="molecule type" value="Genomic_DNA"/>
</dbReference>
<organism evidence="3 4">
    <name type="scientific">Chlorogloeopsis fritschii PCC 6912</name>
    <dbReference type="NCBI Taxonomy" id="211165"/>
    <lineage>
        <taxon>Bacteria</taxon>
        <taxon>Bacillati</taxon>
        <taxon>Cyanobacteriota</taxon>
        <taxon>Cyanophyceae</taxon>
        <taxon>Nostocales</taxon>
        <taxon>Chlorogloeopsidaceae</taxon>
        <taxon>Chlorogloeopsis</taxon>
    </lineage>
</organism>
<dbReference type="OrthoDB" id="509899at2"/>
<keyword evidence="1" id="KW-1133">Transmembrane helix</keyword>
<dbReference type="RefSeq" id="WP_016876614.1">
    <property type="nucleotide sequence ID" value="NZ_AJLN01000146.1"/>
</dbReference>
<dbReference type="GO" id="GO:0016747">
    <property type="term" value="F:acyltransferase activity, transferring groups other than amino-acyl groups"/>
    <property type="evidence" value="ECO:0007669"/>
    <property type="project" value="InterPro"/>
</dbReference>
<dbReference type="STRING" id="211165.GCA_000317285_06381"/>
<dbReference type="PROSITE" id="PS51186">
    <property type="entry name" value="GNAT"/>
    <property type="match status" value="1"/>
</dbReference>
<accession>A0A3S0XZR9</accession>
<name>A0A3S0XZR9_CHLFR</name>
<dbReference type="InterPro" id="IPR016181">
    <property type="entry name" value="Acyl_CoA_acyltransferase"/>
</dbReference>
<dbReference type="CDD" id="cd04301">
    <property type="entry name" value="NAT_SF"/>
    <property type="match status" value="1"/>
</dbReference>
<dbReference type="Gene3D" id="3.40.630.30">
    <property type="match status" value="1"/>
</dbReference>
<keyword evidence="4" id="KW-1185">Reference proteome</keyword>
<evidence type="ECO:0000313" key="3">
    <source>
        <dbReference type="EMBL" id="RUR73353.1"/>
    </source>
</evidence>
<dbReference type="AlphaFoldDB" id="A0A3S0XZR9"/>
<dbReference type="SUPFAM" id="SSF55729">
    <property type="entry name" value="Acyl-CoA N-acyltransferases (Nat)"/>
    <property type="match status" value="1"/>
</dbReference>
<evidence type="ECO:0000259" key="2">
    <source>
        <dbReference type="PROSITE" id="PS51186"/>
    </source>
</evidence>
<protein>
    <recommendedName>
        <fullName evidence="2">N-acetyltransferase domain-containing protein</fullName>
    </recommendedName>
</protein>
<reference evidence="3 4" key="1">
    <citation type="journal article" date="2019" name="Genome Biol. Evol.">
        <title>Day and night: Metabolic profiles and evolutionary relationships of six axenic non-marine cyanobacteria.</title>
        <authorList>
            <person name="Will S.E."/>
            <person name="Henke P."/>
            <person name="Boedeker C."/>
            <person name="Huang S."/>
            <person name="Brinkmann H."/>
            <person name="Rohde M."/>
            <person name="Jarek M."/>
            <person name="Friedl T."/>
            <person name="Seufert S."/>
            <person name="Schumacher M."/>
            <person name="Overmann J."/>
            <person name="Neumann-Schaal M."/>
            <person name="Petersen J."/>
        </authorList>
    </citation>
    <scope>NUCLEOTIDE SEQUENCE [LARGE SCALE GENOMIC DNA]</scope>
    <source>
        <strain evidence="3 4">PCC 6912</strain>
    </source>
</reference>
<dbReference type="Pfam" id="PF13508">
    <property type="entry name" value="Acetyltransf_7"/>
    <property type="match status" value="1"/>
</dbReference>
<comment type="caution">
    <text evidence="3">The sequence shown here is derived from an EMBL/GenBank/DDBJ whole genome shotgun (WGS) entry which is preliminary data.</text>
</comment>
<evidence type="ECO:0000313" key="4">
    <source>
        <dbReference type="Proteomes" id="UP000268857"/>
    </source>
</evidence>